<evidence type="ECO:0000256" key="6">
    <source>
        <dbReference type="ARBA" id="ARBA00022741"/>
    </source>
</evidence>
<dbReference type="PANTHER" id="PTHR22969:SF17">
    <property type="entry name" value="INHIBITOR OF NUCLEAR FACTOR KAPPA-B KINASE SUBUNIT BETA"/>
    <property type="match status" value="1"/>
</dbReference>
<protein>
    <recommendedName>
        <fullName evidence="2">IkappaB kinase</fullName>
        <ecNumber evidence="2">2.7.11.10</ecNumber>
    </recommendedName>
</protein>
<evidence type="ECO:0000256" key="7">
    <source>
        <dbReference type="ARBA" id="ARBA00022777"/>
    </source>
</evidence>
<keyword evidence="6" id="KW-0547">Nucleotide-binding</keyword>
<dbReference type="PROSITE" id="PS50011">
    <property type="entry name" value="PROTEIN_KINASE_DOM"/>
    <property type="match status" value="1"/>
</dbReference>
<dbReference type="SMART" id="SM00220">
    <property type="entry name" value="S_TKc"/>
    <property type="match status" value="1"/>
</dbReference>
<dbReference type="InterPro" id="IPR011009">
    <property type="entry name" value="Kinase-like_dom_sf"/>
</dbReference>
<gene>
    <name evidence="11" type="primary">chuk</name>
    <name evidence="11" type="ORF">CEXT_304921</name>
</gene>
<dbReference type="InterPro" id="IPR000719">
    <property type="entry name" value="Prot_kinase_dom"/>
</dbReference>
<dbReference type="PROSITE" id="PS00108">
    <property type="entry name" value="PROTEIN_KINASE_ST"/>
    <property type="match status" value="1"/>
</dbReference>
<evidence type="ECO:0000256" key="5">
    <source>
        <dbReference type="ARBA" id="ARBA00022679"/>
    </source>
</evidence>
<evidence type="ECO:0000256" key="2">
    <source>
        <dbReference type="ARBA" id="ARBA00012442"/>
    </source>
</evidence>
<evidence type="ECO:0000256" key="8">
    <source>
        <dbReference type="ARBA" id="ARBA00022840"/>
    </source>
</evidence>
<dbReference type="InterPro" id="IPR001245">
    <property type="entry name" value="Ser-Thr/Tyr_kinase_cat_dom"/>
</dbReference>
<name>A0AAV4QNR2_CAEEX</name>
<dbReference type="PRINTS" id="PR00109">
    <property type="entry name" value="TYRKINASE"/>
</dbReference>
<dbReference type="PANTHER" id="PTHR22969">
    <property type="entry name" value="IKB KINASE"/>
    <property type="match status" value="1"/>
</dbReference>
<keyword evidence="3" id="KW-0963">Cytoplasm</keyword>
<dbReference type="GO" id="GO:0005524">
    <property type="term" value="F:ATP binding"/>
    <property type="evidence" value="ECO:0007669"/>
    <property type="project" value="UniProtKB-KW"/>
</dbReference>
<dbReference type="GO" id="GO:0006950">
    <property type="term" value="P:response to stress"/>
    <property type="evidence" value="ECO:0007669"/>
    <property type="project" value="UniProtKB-ARBA"/>
</dbReference>
<comment type="subcellular location">
    <subcellularLocation>
        <location evidence="1">Cytoplasm</location>
    </subcellularLocation>
</comment>
<keyword evidence="4" id="KW-0723">Serine/threonine-protein kinase</keyword>
<comment type="caution">
    <text evidence="11">The sequence shown here is derived from an EMBL/GenBank/DDBJ whole genome shotgun (WGS) entry which is preliminary data.</text>
</comment>
<proteinExistence type="predicted"/>
<dbReference type="AlphaFoldDB" id="A0AAV4QNR2"/>
<dbReference type="Pfam" id="PF00069">
    <property type="entry name" value="Pkinase"/>
    <property type="match status" value="1"/>
</dbReference>
<comment type="catalytic activity">
    <reaction evidence="9">
        <text>L-seryl-[I-kappa-B protein] + ATP = O-phospho-L-seryl-[I-kappa-B protein] + ADP + H(+)</text>
        <dbReference type="Rhea" id="RHEA:19073"/>
        <dbReference type="Rhea" id="RHEA-COMP:13698"/>
        <dbReference type="Rhea" id="RHEA-COMP:13699"/>
        <dbReference type="ChEBI" id="CHEBI:15378"/>
        <dbReference type="ChEBI" id="CHEBI:29999"/>
        <dbReference type="ChEBI" id="CHEBI:30616"/>
        <dbReference type="ChEBI" id="CHEBI:83421"/>
        <dbReference type="ChEBI" id="CHEBI:456216"/>
        <dbReference type="EC" id="2.7.11.10"/>
    </reaction>
</comment>
<keyword evidence="5" id="KW-0808">Transferase</keyword>
<evidence type="ECO:0000256" key="4">
    <source>
        <dbReference type="ARBA" id="ARBA00022527"/>
    </source>
</evidence>
<organism evidence="11 12">
    <name type="scientific">Caerostris extrusa</name>
    <name type="common">Bark spider</name>
    <name type="synonym">Caerostris bankana</name>
    <dbReference type="NCBI Taxonomy" id="172846"/>
    <lineage>
        <taxon>Eukaryota</taxon>
        <taxon>Metazoa</taxon>
        <taxon>Ecdysozoa</taxon>
        <taxon>Arthropoda</taxon>
        <taxon>Chelicerata</taxon>
        <taxon>Arachnida</taxon>
        <taxon>Araneae</taxon>
        <taxon>Araneomorphae</taxon>
        <taxon>Entelegynae</taxon>
        <taxon>Araneoidea</taxon>
        <taxon>Araneidae</taxon>
        <taxon>Caerostris</taxon>
    </lineage>
</organism>
<evidence type="ECO:0000256" key="3">
    <source>
        <dbReference type="ARBA" id="ARBA00022490"/>
    </source>
</evidence>
<keyword evidence="7 11" id="KW-0418">Kinase</keyword>
<dbReference type="GO" id="GO:0045944">
    <property type="term" value="P:positive regulation of transcription by RNA polymerase II"/>
    <property type="evidence" value="ECO:0007669"/>
    <property type="project" value="TreeGrafter"/>
</dbReference>
<keyword evidence="12" id="KW-1185">Reference proteome</keyword>
<dbReference type="EC" id="2.7.11.10" evidence="2"/>
<dbReference type="InterPro" id="IPR051180">
    <property type="entry name" value="IKK"/>
</dbReference>
<dbReference type="Proteomes" id="UP001054945">
    <property type="component" value="Unassembled WGS sequence"/>
</dbReference>
<dbReference type="GO" id="GO:0008384">
    <property type="term" value="F:IkappaB kinase activity"/>
    <property type="evidence" value="ECO:0007669"/>
    <property type="project" value="UniProtKB-EC"/>
</dbReference>
<dbReference type="GO" id="GO:0033209">
    <property type="term" value="P:tumor necrosis factor-mediated signaling pathway"/>
    <property type="evidence" value="ECO:0007669"/>
    <property type="project" value="TreeGrafter"/>
</dbReference>
<dbReference type="GO" id="GO:0008385">
    <property type="term" value="C:IkappaB kinase complex"/>
    <property type="evidence" value="ECO:0007669"/>
    <property type="project" value="TreeGrafter"/>
</dbReference>
<keyword evidence="8" id="KW-0067">ATP-binding</keyword>
<evidence type="ECO:0000259" key="10">
    <source>
        <dbReference type="PROSITE" id="PS50011"/>
    </source>
</evidence>
<evidence type="ECO:0000256" key="1">
    <source>
        <dbReference type="ARBA" id="ARBA00004496"/>
    </source>
</evidence>
<sequence>MEYCSNGDLRKQLNKPENCCGLKEKHVRLIMKHISSALNYLHSMKIIHRDLKPENIVIQDQNGHTVYKLIDLGYAKELDQGSFCTSFCWNFTISELFMSQKYTCTVDYWSLGLLTHEIITGSRPFLPDKSPAEWIPIIKGKSAAVIRAYLDADKNIMFSEEISPFHRIFCLKQT</sequence>
<dbReference type="SUPFAM" id="SSF56112">
    <property type="entry name" value="Protein kinase-like (PK-like)"/>
    <property type="match status" value="1"/>
</dbReference>
<feature type="domain" description="Protein kinase" evidence="10">
    <location>
        <begin position="1"/>
        <end position="174"/>
    </location>
</feature>
<evidence type="ECO:0000313" key="12">
    <source>
        <dbReference type="Proteomes" id="UP001054945"/>
    </source>
</evidence>
<evidence type="ECO:0000256" key="9">
    <source>
        <dbReference type="ARBA" id="ARBA00048789"/>
    </source>
</evidence>
<dbReference type="Gene3D" id="1.10.510.10">
    <property type="entry name" value="Transferase(Phosphotransferase) domain 1"/>
    <property type="match status" value="1"/>
</dbReference>
<accession>A0AAV4QNR2</accession>
<reference evidence="11 12" key="1">
    <citation type="submission" date="2021-06" db="EMBL/GenBank/DDBJ databases">
        <title>Caerostris extrusa draft genome.</title>
        <authorList>
            <person name="Kono N."/>
            <person name="Arakawa K."/>
        </authorList>
    </citation>
    <scope>NUCLEOTIDE SEQUENCE [LARGE SCALE GENOMIC DNA]</scope>
</reference>
<dbReference type="InterPro" id="IPR008271">
    <property type="entry name" value="Ser/Thr_kinase_AS"/>
</dbReference>
<evidence type="ECO:0000313" key="11">
    <source>
        <dbReference type="EMBL" id="GIY09680.1"/>
    </source>
</evidence>
<dbReference type="EMBL" id="BPLR01006417">
    <property type="protein sequence ID" value="GIY09680.1"/>
    <property type="molecule type" value="Genomic_DNA"/>
</dbReference>